<dbReference type="InterPro" id="IPR013783">
    <property type="entry name" value="Ig-like_fold"/>
</dbReference>
<feature type="domain" description="CARDB" evidence="3">
    <location>
        <begin position="149"/>
        <end position="230"/>
    </location>
</feature>
<proteinExistence type="predicted"/>
<dbReference type="OrthoDB" id="5243971at2"/>
<feature type="signal peptide" evidence="2">
    <location>
        <begin position="1"/>
        <end position="24"/>
    </location>
</feature>
<feature type="chain" id="PRO_5024805071" evidence="2">
    <location>
        <begin position="25"/>
        <end position="233"/>
    </location>
</feature>
<dbReference type="Pfam" id="PF07705">
    <property type="entry name" value="CARDB"/>
    <property type="match status" value="1"/>
</dbReference>
<dbReference type="Proteomes" id="UP000278962">
    <property type="component" value="Unassembled WGS sequence"/>
</dbReference>
<dbReference type="Gene3D" id="2.60.40.10">
    <property type="entry name" value="Immunoglobulins"/>
    <property type="match status" value="1"/>
</dbReference>
<comment type="caution">
    <text evidence="4">The sequence shown here is derived from an EMBL/GenBank/DDBJ whole genome shotgun (WGS) entry which is preliminary data.</text>
</comment>
<accession>A0A660LBL5</accession>
<feature type="region of interest" description="Disordered" evidence="1">
    <location>
        <begin position="213"/>
        <end position="233"/>
    </location>
</feature>
<organism evidence="4 5">
    <name type="scientific">Solirubrobacter pauli</name>
    <dbReference type="NCBI Taxonomy" id="166793"/>
    <lineage>
        <taxon>Bacteria</taxon>
        <taxon>Bacillati</taxon>
        <taxon>Actinomycetota</taxon>
        <taxon>Thermoleophilia</taxon>
        <taxon>Solirubrobacterales</taxon>
        <taxon>Solirubrobacteraceae</taxon>
        <taxon>Solirubrobacter</taxon>
    </lineage>
</organism>
<sequence>MIRWRRIIGLCAALLVLVVPAADAAGLGKATLGSCDPKAGEAVFQGRMSALRDTRMQLRFTLQVSDRRARWRAVAADGFGEWITVPAGYGKYTYDKTVEGLLPGSNYRAVVNFRWRTAKGKTVRSERATSPVCKVPDARPDLVLRTVADDSAGYVAEVVNRGRSAAGPFDVAFIVGGVPLGSARVAGLAPGESIDVFMPGAPCRDGEALEAVVDPRSEVDESSEENDSLTASC</sequence>
<dbReference type="AlphaFoldDB" id="A0A660LBL5"/>
<dbReference type="InterPro" id="IPR011635">
    <property type="entry name" value="CARDB"/>
</dbReference>
<keyword evidence="2" id="KW-0732">Signal</keyword>
<evidence type="ECO:0000313" key="4">
    <source>
        <dbReference type="EMBL" id="RKQ91300.1"/>
    </source>
</evidence>
<evidence type="ECO:0000256" key="2">
    <source>
        <dbReference type="SAM" id="SignalP"/>
    </source>
</evidence>
<protein>
    <submittedName>
        <fullName evidence="4">CARDB protein</fullName>
    </submittedName>
</protein>
<dbReference type="EMBL" id="RBIL01000001">
    <property type="protein sequence ID" value="RKQ91300.1"/>
    <property type="molecule type" value="Genomic_DNA"/>
</dbReference>
<dbReference type="GO" id="GO:0005975">
    <property type="term" value="P:carbohydrate metabolic process"/>
    <property type="evidence" value="ECO:0007669"/>
    <property type="project" value="UniProtKB-ARBA"/>
</dbReference>
<evidence type="ECO:0000313" key="5">
    <source>
        <dbReference type="Proteomes" id="UP000278962"/>
    </source>
</evidence>
<reference evidence="4 5" key="1">
    <citation type="submission" date="2018-10" db="EMBL/GenBank/DDBJ databases">
        <title>Genomic Encyclopedia of Archaeal and Bacterial Type Strains, Phase II (KMG-II): from individual species to whole genera.</title>
        <authorList>
            <person name="Goeker M."/>
        </authorList>
    </citation>
    <scope>NUCLEOTIDE SEQUENCE [LARGE SCALE GENOMIC DNA]</scope>
    <source>
        <strain evidence="4 5">DSM 14954</strain>
    </source>
</reference>
<gene>
    <name evidence="4" type="ORF">C8N24_1122</name>
</gene>
<evidence type="ECO:0000256" key="1">
    <source>
        <dbReference type="SAM" id="MobiDB-lite"/>
    </source>
</evidence>
<dbReference type="RefSeq" id="WP_121248795.1">
    <property type="nucleotide sequence ID" value="NZ_RBIL01000001.1"/>
</dbReference>
<name>A0A660LBL5_9ACTN</name>
<keyword evidence="5" id="KW-1185">Reference proteome</keyword>
<evidence type="ECO:0000259" key="3">
    <source>
        <dbReference type="Pfam" id="PF07705"/>
    </source>
</evidence>